<feature type="transmembrane region" description="Helical" evidence="6">
    <location>
        <begin position="56"/>
        <end position="74"/>
    </location>
</feature>
<keyword evidence="5 6" id="KW-0472">Membrane</keyword>
<comment type="subcellular location">
    <subcellularLocation>
        <location evidence="1 6">Membrane</location>
        <topology evidence="1 6">Multi-pass membrane protein</topology>
    </subcellularLocation>
</comment>
<comment type="similarity">
    <text evidence="2 6">Belongs to the TVP23 family.</text>
</comment>
<feature type="transmembrane region" description="Helical" evidence="6">
    <location>
        <begin position="117"/>
        <end position="138"/>
    </location>
</feature>
<evidence type="ECO:0000256" key="1">
    <source>
        <dbReference type="ARBA" id="ARBA00004141"/>
    </source>
</evidence>
<dbReference type="Proteomes" id="UP001608902">
    <property type="component" value="Unassembled WGS sequence"/>
</dbReference>
<dbReference type="PANTHER" id="PTHR13019">
    <property type="entry name" value="GOLGI APPARATUS MEMBRANE PROTEIN TVP23"/>
    <property type="match status" value="1"/>
</dbReference>
<dbReference type="InterPro" id="IPR008564">
    <property type="entry name" value="TVP23-like"/>
</dbReference>
<dbReference type="GO" id="GO:0016020">
    <property type="term" value="C:membrane"/>
    <property type="evidence" value="ECO:0007669"/>
    <property type="project" value="UniProtKB-SubCell"/>
</dbReference>
<evidence type="ECO:0000256" key="4">
    <source>
        <dbReference type="ARBA" id="ARBA00022989"/>
    </source>
</evidence>
<organism evidence="7 8">
    <name type="scientific">Gnathostoma spinigerum</name>
    <dbReference type="NCBI Taxonomy" id="75299"/>
    <lineage>
        <taxon>Eukaryota</taxon>
        <taxon>Metazoa</taxon>
        <taxon>Ecdysozoa</taxon>
        <taxon>Nematoda</taxon>
        <taxon>Chromadorea</taxon>
        <taxon>Rhabditida</taxon>
        <taxon>Spirurina</taxon>
        <taxon>Gnathostomatomorpha</taxon>
        <taxon>Gnathostomatoidea</taxon>
        <taxon>Gnathostomatidae</taxon>
        <taxon>Gnathostoma</taxon>
    </lineage>
</organism>
<evidence type="ECO:0000256" key="6">
    <source>
        <dbReference type="RuleBase" id="RU361206"/>
    </source>
</evidence>
<dbReference type="EMBL" id="JBGFUD010003271">
    <property type="protein sequence ID" value="MFH4978519.1"/>
    <property type="molecule type" value="Genomic_DNA"/>
</dbReference>
<comment type="caution">
    <text evidence="7">The sequence shown here is derived from an EMBL/GenBank/DDBJ whole genome shotgun (WGS) entry which is preliminary data.</text>
</comment>
<gene>
    <name evidence="7" type="ORF">AB6A40_005228</name>
</gene>
<dbReference type="AlphaFoldDB" id="A0ABD6EK36"/>
<dbReference type="PANTHER" id="PTHR13019:SF25">
    <property type="entry name" value="GOLGI APPARATUS MEMBRANE PROTEIN TVP23 HOMOLOG"/>
    <property type="match status" value="1"/>
</dbReference>
<keyword evidence="4 6" id="KW-1133">Transmembrane helix</keyword>
<evidence type="ECO:0000256" key="5">
    <source>
        <dbReference type="ARBA" id="ARBA00023136"/>
    </source>
</evidence>
<accession>A0ABD6EK36</accession>
<name>A0ABD6EK36_9BILA</name>
<keyword evidence="8" id="KW-1185">Reference proteome</keyword>
<evidence type="ECO:0000256" key="2">
    <source>
        <dbReference type="ARBA" id="ARBA00005467"/>
    </source>
</evidence>
<proteinExistence type="inferred from homology"/>
<sequence>MANSFDGSANFGEAFRSTESIGVSAIRHPSIVIAHVTFRAAAIFFYVFAYFFTNSFIVQFLVILFLLCADFWAVKNVTGRFLVGLRWWNIVDSEGNSHWRYESARETSRFDPFEKRIFWGALVVGPFMWAMLTVTAFVTLKWEWMVVAIIGLVMNGANLYGYLRCKWGSTQEFTNYLSKAAVWSFLTRSKPTETVPATPQQTV</sequence>
<protein>
    <recommendedName>
        <fullName evidence="6">Golgi apparatus membrane protein TVP23 homolog</fullName>
    </recommendedName>
</protein>
<evidence type="ECO:0000313" key="8">
    <source>
        <dbReference type="Proteomes" id="UP001608902"/>
    </source>
</evidence>
<keyword evidence="3 6" id="KW-0812">Transmembrane</keyword>
<dbReference type="Pfam" id="PF05832">
    <property type="entry name" value="DUF846"/>
    <property type="match status" value="1"/>
</dbReference>
<evidence type="ECO:0000256" key="3">
    <source>
        <dbReference type="ARBA" id="ARBA00022692"/>
    </source>
</evidence>
<reference evidence="7 8" key="1">
    <citation type="submission" date="2024-08" db="EMBL/GenBank/DDBJ databases">
        <title>Gnathostoma spinigerum genome.</title>
        <authorList>
            <person name="Gonzalez-Bertolin B."/>
            <person name="Monzon S."/>
            <person name="Zaballos A."/>
            <person name="Jimenez P."/>
            <person name="Dekumyoy P."/>
            <person name="Varona S."/>
            <person name="Cuesta I."/>
            <person name="Sumanam S."/>
            <person name="Adisakwattana P."/>
            <person name="Gasser R.B."/>
            <person name="Hernandez-Gonzalez A."/>
            <person name="Young N.D."/>
            <person name="Perteguer M.J."/>
        </authorList>
    </citation>
    <scope>NUCLEOTIDE SEQUENCE [LARGE SCALE GENOMIC DNA]</scope>
    <source>
        <strain evidence="7">AL3</strain>
        <tissue evidence="7">Liver</tissue>
    </source>
</reference>
<evidence type="ECO:0000313" key="7">
    <source>
        <dbReference type="EMBL" id="MFH4978519.1"/>
    </source>
</evidence>
<feature type="transmembrane region" description="Helical" evidence="6">
    <location>
        <begin position="144"/>
        <end position="163"/>
    </location>
</feature>